<dbReference type="EMBL" id="JH598461">
    <property type="status" value="NOT_ANNOTATED_CDS"/>
    <property type="molecule type" value="Genomic_DNA"/>
</dbReference>
<proteinExistence type="predicted"/>
<dbReference type="PANTHER" id="PTHR31606">
    <property type="entry name" value="WW DOMAIN BINDING PROTEIN 2, ISOFORM E"/>
    <property type="match status" value="1"/>
</dbReference>
<sequence length="167" mass="18807">MSMNVELQDDAAGSPALVSPSEHFFFQIQHVTLKVESGNGYPGQGGCFYGGRGRCYVSQYRLVFVSDRSREHRAYQSFSLPLYGIRDWRFDTSFFGFEEFRNHVLPLLEDSRALSRQFHDLSTPSVLMIPGKSDGQEDSSRRFAYCSAADPFTLFIVKKSPASSAAH</sequence>
<accession>M4B5M0</accession>
<dbReference type="EnsemblProtists" id="HpaT801570">
    <property type="protein sequence ID" value="HpaP801570"/>
    <property type="gene ID" value="HpaG801570"/>
</dbReference>
<dbReference type="HOGENOM" id="CLU_1464051_0_0_1"/>
<dbReference type="PANTHER" id="PTHR31606:SF1">
    <property type="entry name" value="WW DOMAIN BINDING PROTEIN 2, ISOFORM E"/>
    <property type="match status" value="1"/>
</dbReference>
<evidence type="ECO:0000313" key="2">
    <source>
        <dbReference type="Proteomes" id="UP000011713"/>
    </source>
</evidence>
<reference evidence="2" key="1">
    <citation type="journal article" date="2010" name="Science">
        <title>Signatures of adaptation to obligate biotrophy in the Hyaloperonospora arabidopsidis genome.</title>
        <authorList>
            <person name="Baxter L."/>
            <person name="Tripathy S."/>
            <person name="Ishaque N."/>
            <person name="Boot N."/>
            <person name="Cabral A."/>
            <person name="Kemen E."/>
            <person name="Thines M."/>
            <person name="Ah-Fong A."/>
            <person name="Anderson R."/>
            <person name="Badejoko W."/>
            <person name="Bittner-Eddy P."/>
            <person name="Boore J.L."/>
            <person name="Chibucos M.C."/>
            <person name="Coates M."/>
            <person name="Dehal P."/>
            <person name="Delehaunty K."/>
            <person name="Dong S."/>
            <person name="Downton P."/>
            <person name="Dumas B."/>
            <person name="Fabro G."/>
            <person name="Fronick C."/>
            <person name="Fuerstenberg S.I."/>
            <person name="Fulton L."/>
            <person name="Gaulin E."/>
            <person name="Govers F."/>
            <person name="Hughes L."/>
            <person name="Humphray S."/>
            <person name="Jiang R.H."/>
            <person name="Judelson H."/>
            <person name="Kamoun S."/>
            <person name="Kyung K."/>
            <person name="Meijer H."/>
            <person name="Minx P."/>
            <person name="Morris P."/>
            <person name="Nelson J."/>
            <person name="Phuntumart V."/>
            <person name="Qutob D."/>
            <person name="Rehmany A."/>
            <person name="Rougon-Cardoso A."/>
            <person name="Ryden P."/>
            <person name="Torto-Alalibo T."/>
            <person name="Studholme D."/>
            <person name="Wang Y."/>
            <person name="Win J."/>
            <person name="Wood J."/>
            <person name="Clifton S.W."/>
            <person name="Rogers J."/>
            <person name="Van den Ackerveken G."/>
            <person name="Jones J.D."/>
            <person name="McDowell J.M."/>
            <person name="Beynon J."/>
            <person name="Tyler B.M."/>
        </authorList>
    </citation>
    <scope>NUCLEOTIDE SEQUENCE [LARGE SCALE GENOMIC DNA]</scope>
    <source>
        <strain evidence="2">Emoy2</strain>
    </source>
</reference>
<dbReference type="AlphaFoldDB" id="M4B5M0"/>
<dbReference type="STRING" id="559515.M4B5M0"/>
<protein>
    <submittedName>
        <fullName evidence="1">Uncharacterized protein</fullName>
    </submittedName>
</protein>
<dbReference type="GO" id="GO:0005634">
    <property type="term" value="C:nucleus"/>
    <property type="evidence" value="ECO:0007669"/>
    <property type="project" value="TreeGrafter"/>
</dbReference>
<reference evidence="1" key="2">
    <citation type="submission" date="2015-06" db="UniProtKB">
        <authorList>
            <consortium name="EnsemblProtists"/>
        </authorList>
    </citation>
    <scope>IDENTIFICATION</scope>
    <source>
        <strain evidence="1">Emoy2</strain>
    </source>
</reference>
<keyword evidence="2" id="KW-1185">Reference proteome</keyword>
<dbReference type="GO" id="GO:0031490">
    <property type="term" value="F:chromatin DNA binding"/>
    <property type="evidence" value="ECO:0007669"/>
    <property type="project" value="TreeGrafter"/>
</dbReference>
<evidence type="ECO:0000313" key="1">
    <source>
        <dbReference type="EnsemblProtists" id="HpaP801570"/>
    </source>
</evidence>
<dbReference type="GO" id="GO:0003713">
    <property type="term" value="F:transcription coactivator activity"/>
    <property type="evidence" value="ECO:0007669"/>
    <property type="project" value="InterPro"/>
</dbReference>
<dbReference type="OMA" id="YPGQGGC"/>
<dbReference type="InParanoid" id="M4B5M0"/>
<dbReference type="VEuPathDB" id="FungiDB:HpaG801570"/>
<name>M4B5M0_HYAAE</name>
<dbReference type="eggNOG" id="ENOG502RZ1T">
    <property type="taxonomic scope" value="Eukaryota"/>
</dbReference>
<dbReference type="SUPFAM" id="SSF50729">
    <property type="entry name" value="PH domain-like"/>
    <property type="match status" value="1"/>
</dbReference>
<dbReference type="InterPro" id="IPR044852">
    <property type="entry name" value="WBP2-like"/>
</dbReference>
<dbReference type="Proteomes" id="UP000011713">
    <property type="component" value="Unassembled WGS sequence"/>
</dbReference>
<organism evidence="1 2">
    <name type="scientific">Hyaloperonospora arabidopsidis (strain Emoy2)</name>
    <name type="common">Downy mildew agent</name>
    <name type="synonym">Peronospora arabidopsidis</name>
    <dbReference type="NCBI Taxonomy" id="559515"/>
    <lineage>
        <taxon>Eukaryota</taxon>
        <taxon>Sar</taxon>
        <taxon>Stramenopiles</taxon>
        <taxon>Oomycota</taxon>
        <taxon>Peronosporomycetes</taxon>
        <taxon>Peronosporales</taxon>
        <taxon>Peronosporaceae</taxon>
        <taxon>Hyaloperonospora</taxon>
    </lineage>
</organism>